<keyword evidence="4" id="KW-0699">rRNA-binding</keyword>
<evidence type="ECO:0000256" key="3">
    <source>
        <dbReference type="ARBA" id="ARBA00064542"/>
    </source>
</evidence>
<evidence type="ECO:0000256" key="2">
    <source>
        <dbReference type="ARBA" id="ARBA00023274"/>
    </source>
</evidence>
<dbReference type="CDD" id="cd00353">
    <property type="entry name" value="Ribosomal_S15p_S13e"/>
    <property type="match status" value="1"/>
</dbReference>
<dbReference type="EMBL" id="MFLJ01000031">
    <property type="protein sequence ID" value="OGG64188.1"/>
    <property type="molecule type" value="Genomic_DNA"/>
</dbReference>
<protein>
    <recommendedName>
        <fullName evidence="4">Small ribosomal subunit protein uS15</fullName>
    </recommendedName>
</protein>
<comment type="function">
    <text evidence="4">One of the primary rRNA binding proteins, it binds directly to 16S rRNA where it helps nucleate assembly of the platform of the 30S subunit by binding and bridging several RNA helices of the 16S rRNA.</text>
</comment>
<keyword evidence="1 4" id="KW-0689">Ribosomal protein</keyword>
<accession>A0A1F6DS23</accession>
<dbReference type="FunFam" id="1.10.287.10:FF:000002">
    <property type="entry name" value="30S ribosomal protein S15"/>
    <property type="match status" value="1"/>
</dbReference>
<dbReference type="SUPFAM" id="SSF47060">
    <property type="entry name" value="S15/NS1 RNA-binding domain"/>
    <property type="match status" value="1"/>
</dbReference>
<dbReference type="STRING" id="1798496.A3C94_02405"/>
<dbReference type="GO" id="GO:0019843">
    <property type="term" value="F:rRNA binding"/>
    <property type="evidence" value="ECO:0007669"/>
    <property type="project" value="UniProtKB-UniRule"/>
</dbReference>
<dbReference type="InterPro" id="IPR009068">
    <property type="entry name" value="uS15_NS1_RNA-bd_sf"/>
</dbReference>
<name>A0A1F6DS23_9BACT</name>
<proteinExistence type="inferred from homology"/>
<comment type="caution">
    <text evidence="6">The sequence shown here is derived from an EMBL/GenBank/DDBJ whole genome shotgun (WGS) entry which is preliminary data.</text>
</comment>
<dbReference type="SMART" id="SM01387">
    <property type="entry name" value="Ribosomal_S15"/>
    <property type="match status" value="1"/>
</dbReference>
<dbReference type="HAMAP" id="MF_01343_B">
    <property type="entry name" value="Ribosomal_uS15_B"/>
    <property type="match status" value="1"/>
</dbReference>
<dbReference type="PANTHER" id="PTHR23321:SF26">
    <property type="entry name" value="SMALL RIBOSOMAL SUBUNIT PROTEIN US15M"/>
    <property type="match status" value="1"/>
</dbReference>
<comment type="function">
    <text evidence="4">Forms an intersubunit bridge (bridge B4) with the 23S rRNA of the 50S subunit in the ribosome.</text>
</comment>
<organism evidence="6 7">
    <name type="scientific">Candidatus Kaiserbacteria bacterium RIFCSPHIGHO2_02_FULL_55_17</name>
    <dbReference type="NCBI Taxonomy" id="1798496"/>
    <lineage>
        <taxon>Bacteria</taxon>
        <taxon>Candidatus Kaiseribacteriota</taxon>
    </lineage>
</organism>
<dbReference type="PANTHER" id="PTHR23321">
    <property type="entry name" value="RIBOSOMAL PROTEIN S15, BACTERIAL AND ORGANELLAR"/>
    <property type="match status" value="1"/>
</dbReference>
<dbReference type="GO" id="GO:0006412">
    <property type="term" value="P:translation"/>
    <property type="evidence" value="ECO:0007669"/>
    <property type="project" value="UniProtKB-UniRule"/>
</dbReference>
<evidence type="ECO:0000256" key="1">
    <source>
        <dbReference type="ARBA" id="ARBA00022980"/>
    </source>
</evidence>
<gene>
    <name evidence="4" type="primary">rpsO</name>
    <name evidence="6" type="ORF">A3C94_02405</name>
</gene>
<dbReference type="Proteomes" id="UP000177232">
    <property type="component" value="Unassembled WGS sequence"/>
</dbReference>
<dbReference type="NCBIfam" id="TIGR00952">
    <property type="entry name" value="S15_bact"/>
    <property type="match status" value="1"/>
</dbReference>
<dbReference type="GO" id="GO:0022627">
    <property type="term" value="C:cytosolic small ribosomal subunit"/>
    <property type="evidence" value="ECO:0007669"/>
    <property type="project" value="TreeGrafter"/>
</dbReference>
<dbReference type="AlphaFoldDB" id="A0A1F6DS23"/>
<evidence type="ECO:0000313" key="7">
    <source>
        <dbReference type="Proteomes" id="UP000177232"/>
    </source>
</evidence>
<dbReference type="Gene3D" id="1.10.287.10">
    <property type="entry name" value="S15/NS1, RNA-binding"/>
    <property type="match status" value="1"/>
</dbReference>
<comment type="similarity">
    <text evidence="4 5">Belongs to the universal ribosomal protein uS15 family.</text>
</comment>
<evidence type="ECO:0000256" key="5">
    <source>
        <dbReference type="RuleBase" id="RU003919"/>
    </source>
</evidence>
<dbReference type="Gene3D" id="6.10.250.3130">
    <property type="match status" value="1"/>
</dbReference>
<evidence type="ECO:0000313" key="6">
    <source>
        <dbReference type="EMBL" id="OGG64188.1"/>
    </source>
</evidence>
<evidence type="ECO:0000256" key="4">
    <source>
        <dbReference type="HAMAP-Rule" id="MF_01343"/>
    </source>
</evidence>
<keyword evidence="4" id="KW-0694">RNA-binding</keyword>
<comment type="subunit">
    <text evidence="3 4">Part of the 30S ribosomal subunit. Forms a bridge to the 50S subunit in the 70S ribosome, contacting the 23S rRNA.</text>
</comment>
<dbReference type="GO" id="GO:0003735">
    <property type="term" value="F:structural constituent of ribosome"/>
    <property type="evidence" value="ECO:0007669"/>
    <property type="project" value="InterPro"/>
</dbReference>
<reference evidence="6 7" key="1">
    <citation type="journal article" date="2016" name="Nat. Commun.">
        <title>Thousands of microbial genomes shed light on interconnected biogeochemical processes in an aquifer system.</title>
        <authorList>
            <person name="Anantharaman K."/>
            <person name="Brown C.T."/>
            <person name="Hug L.A."/>
            <person name="Sharon I."/>
            <person name="Castelle C.J."/>
            <person name="Probst A.J."/>
            <person name="Thomas B.C."/>
            <person name="Singh A."/>
            <person name="Wilkins M.J."/>
            <person name="Karaoz U."/>
            <person name="Brodie E.L."/>
            <person name="Williams K.H."/>
            <person name="Hubbard S.S."/>
            <person name="Banfield J.F."/>
        </authorList>
    </citation>
    <scope>NUCLEOTIDE SEQUENCE [LARGE SCALE GENOMIC DNA]</scope>
</reference>
<sequence>MLTTKKKAIIIKNTARHDSDTGSADVQVALLSKQIDELAKHLKKNPKDVHSRRGLLQMVANRRSHLRYLETNDKRHYNALIKKLGLKK</sequence>
<dbReference type="InterPro" id="IPR005290">
    <property type="entry name" value="Ribosomal_uS15_bac-type"/>
</dbReference>
<dbReference type="InterPro" id="IPR000589">
    <property type="entry name" value="Ribosomal_uS15"/>
</dbReference>
<dbReference type="Pfam" id="PF00312">
    <property type="entry name" value="Ribosomal_S15"/>
    <property type="match status" value="1"/>
</dbReference>
<keyword evidence="2 4" id="KW-0687">Ribonucleoprotein</keyword>